<feature type="transmembrane region" description="Helical" evidence="5">
    <location>
        <begin position="302"/>
        <end position="323"/>
    </location>
</feature>
<evidence type="ECO:0000256" key="2">
    <source>
        <dbReference type="ARBA" id="ARBA00022692"/>
    </source>
</evidence>
<accession>A0A2H0N2N9</accession>
<feature type="transmembrane region" description="Helical" evidence="5">
    <location>
        <begin position="389"/>
        <end position="411"/>
    </location>
</feature>
<sequence length="463" mass="52180">MQYLEKTIQYLTFLFLFLLPWQTILLLQERFVNGAKWEYGTLGVFATEVLGWMIVLLFMVWYVARLRTTDYRLRTFSLSKDRLFVLSLLLFSLYSLILSFFVGDTFVAFQHTRRILLGSLLFLFFYSGPVKGKNALWAFILGSIPVSVLGIWQFLSQATVASTVLGLSSYIVHEPGASIIASESIGRWLRAYGSFSHPNVFGGYLALTIFSSLLLYRSSVGWGRVVVHAIIVLQSTALFFTFSRSAFLAVFFGLVVYVISMFPPLFKGSLPAGQAGVREGLSEVRRPPLGIHLGKGERLAKLLLAFSIIFAFCIFSFAFFPLVQTRFTATSQNEVVSITERVAGYEQAVDIFLQHPLFGVGGGNYTYALMQAFPGMPGWWYQPVHSVPLLFVVEVGLVGVALLVFVLVSFVRLQTIDYRQYVLLITGYVPLLLLDHYLWSSYVGLMLIAVFFGLFFQNKNNEV</sequence>
<keyword evidence="2 5" id="KW-0812">Transmembrane</keyword>
<evidence type="ECO:0000256" key="1">
    <source>
        <dbReference type="ARBA" id="ARBA00004141"/>
    </source>
</evidence>
<comment type="caution">
    <text evidence="7">The sequence shown here is derived from an EMBL/GenBank/DDBJ whole genome shotgun (WGS) entry which is preliminary data.</text>
</comment>
<keyword evidence="4 5" id="KW-0472">Membrane</keyword>
<feature type="transmembrane region" description="Helical" evidence="5">
    <location>
        <begin position="108"/>
        <end position="128"/>
    </location>
</feature>
<feature type="domain" description="O-antigen ligase-related" evidence="6">
    <location>
        <begin position="230"/>
        <end position="404"/>
    </location>
</feature>
<gene>
    <name evidence="7" type="ORF">COV60_01920</name>
</gene>
<dbReference type="Pfam" id="PF04932">
    <property type="entry name" value="Wzy_C"/>
    <property type="match status" value="1"/>
</dbReference>
<organism evidence="7 8">
    <name type="scientific">Candidatus Magasanikbacteria bacterium CG11_big_fil_rev_8_21_14_0_20_43_7</name>
    <dbReference type="NCBI Taxonomy" id="1974654"/>
    <lineage>
        <taxon>Bacteria</taxon>
        <taxon>Candidatus Magasanikiibacteriota</taxon>
    </lineage>
</organism>
<evidence type="ECO:0000256" key="4">
    <source>
        <dbReference type="ARBA" id="ARBA00023136"/>
    </source>
</evidence>
<evidence type="ECO:0000313" key="7">
    <source>
        <dbReference type="EMBL" id="PIR03141.1"/>
    </source>
</evidence>
<dbReference type="AlphaFoldDB" id="A0A2H0N2N9"/>
<evidence type="ECO:0000256" key="3">
    <source>
        <dbReference type="ARBA" id="ARBA00022989"/>
    </source>
</evidence>
<evidence type="ECO:0000313" key="8">
    <source>
        <dbReference type="Proteomes" id="UP000229782"/>
    </source>
</evidence>
<dbReference type="InterPro" id="IPR051533">
    <property type="entry name" value="WaaL-like"/>
</dbReference>
<reference evidence="7 8" key="1">
    <citation type="submission" date="2017-09" db="EMBL/GenBank/DDBJ databases">
        <title>Depth-based differentiation of microbial function through sediment-hosted aquifers and enrichment of novel symbionts in the deep terrestrial subsurface.</title>
        <authorList>
            <person name="Probst A.J."/>
            <person name="Ladd B."/>
            <person name="Jarett J.K."/>
            <person name="Geller-Mcgrath D.E."/>
            <person name="Sieber C.M."/>
            <person name="Emerson J.B."/>
            <person name="Anantharaman K."/>
            <person name="Thomas B.C."/>
            <person name="Malmstrom R."/>
            <person name="Stieglmeier M."/>
            <person name="Klingl A."/>
            <person name="Woyke T."/>
            <person name="Ryan C.M."/>
            <person name="Banfield J.F."/>
        </authorList>
    </citation>
    <scope>NUCLEOTIDE SEQUENCE [LARGE SCALE GENOMIC DNA]</scope>
    <source>
        <strain evidence="7">CG11_big_fil_rev_8_21_14_0_20_43_7</strain>
    </source>
</reference>
<dbReference type="PANTHER" id="PTHR37422">
    <property type="entry name" value="TEICHURONIC ACID BIOSYNTHESIS PROTEIN TUAE"/>
    <property type="match status" value="1"/>
</dbReference>
<feature type="transmembrane region" description="Helical" evidence="5">
    <location>
        <begin position="439"/>
        <end position="456"/>
    </location>
</feature>
<evidence type="ECO:0000256" key="5">
    <source>
        <dbReference type="SAM" id="Phobius"/>
    </source>
</evidence>
<dbReference type="InterPro" id="IPR007016">
    <property type="entry name" value="O-antigen_ligase-rel_domated"/>
</dbReference>
<name>A0A2H0N2N9_9BACT</name>
<evidence type="ECO:0000259" key="6">
    <source>
        <dbReference type="Pfam" id="PF04932"/>
    </source>
</evidence>
<feature type="transmembrane region" description="Helical" evidence="5">
    <location>
        <begin position="7"/>
        <end position="27"/>
    </location>
</feature>
<dbReference type="EMBL" id="PCWM01000043">
    <property type="protein sequence ID" value="PIR03141.1"/>
    <property type="molecule type" value="Genomic_DNA"/>
</dbReference>
<feature type="transmembrane region" description="Helical" evidence="5">
    <location>
        <begin position="83"/>
        <end position="102"/>
    </location>
</feature>
<feature type="transmembrane region" description="Helical" evidence="5">
    <location>
        <begin position="246"/>
        <end position="266"/>
    </location>
</feature>
<proteinExistence type="predicted"/>
<feature type="transmembrane region" description="Helical" evidence="5">
    <location>
        <begin position="135"/>
        <end position="155"/>
    </location>
</feature>
<dbReference type="Proteomes" id="UP000229782">
    <property type="component" value="Unassembled WGS sequence"/>
</dbReference>
<dbReference type="PANTHER" id="PTHR37422:SF13">
    <property type="entry name" value="LIPOPOLYSACCHARIDE BIOSYNTHESIS PROTEIN PA4999-RELATED"/>
    <property type="match status" value="1"/>
</dbReference>
<feature type="transmembrane region" description="Helical" evidence="5">
    <location>
        <begin position="39"/>
        <end position="63"/>
    </location>
</feature>
<dbReference type="GO" id="GO:0016020">
    <property type="term" value="C:membrane"/>
    <property type="evidence" value="ECO:0007669"/>
    <property type="project" value="UniProtKB-SubCell"/>
</dbReference>
<comment type="subcellular location">
    <subcellularLocation>
        <location evidence="1">Membrane</location>
        <topology evidence="1">Multi-pass membrane protein</topology>
    </subcellularLocation>
</comment>
<protein>
    <recommendedName>
        <fullName evidence="6">O-antigen ligase-related domain-containing protein</fullName>
    </recommendedName>
</protein>
<keyword evidence="3 5" id="KW-1133">Transmembrane helix</keyword>
<feature type="transmembrane region" description="Helical" evidence="5">
    <location>
        <begin position="222"/>
        <end position="240"/>
    </location>
</feature>